<evidence type="ECO:0000313" key="2">
    <source>
        <dbReference type="Proteomes" id="UP000805193"/>
    </source>
</evidence>
<protein>
    <submittedName>
        <fullName evidence="1">Uncharacterized protein</fullName>
    </submittedName>
</protein>
<sequence>MGGAVVCNKDDFPALTGKSHILFSQPATSPSLRVVGTRLEVDFGPADPGAQLLLLLLPDPGQGCLSPRALVSCRENITVSGPAANVSSLHPVEVGRSPPATATPGGCSSWNATIVVTASYMSSWVEADVQVHQWPRCRHQFRVGLWEVLQPPGPGEEPCVFDIAIVQEVQRSLEGVNSSVVHFENMTAGNYCVRVTPMCPGSSDCLTLFSKVVELPGKCSSTFDRVVSTLSRGRLLSRARHFWTEADLAPRSSRPRSARAFCAVRSKGRFRFSQDCSPVRHAT</sequence>
<reference evidence="1 2" key="1">
    <citation type="journal article" date="2020" name="Cell">
        <title>Large-Scale Comparative Analyses of Tick Genomes Elucidate Their Genetic Diversity and Vector Capacities.</title>
        <authorList>
            <consortium name="Tick Genome and Microbiome Consortium (TIGMIC)"/>
            <person name="Jia N."/>
            <person name="Wang J."/>
            <person name="Shi W."/>
            <person name="Du L."/>
            <person name="Sun Y."/>
            <person name="Zhan W."/>
            <person name="Jiang J.F."/>
            <person name="Wang Q."/>
            <person name="Zhang B."/>
            <person name="Ji P."/>
            <person name="Bell-Sakyi L."/>
            <person name="Cui X.M."/>
            <person name="Yuan T.T."/>
            <person name="Jiang B.G."/>
            <person name="Yang W.F."/>
            <person name="Lam T.T."/>
            <person name="Chang Q.C."/>
            <person name="Ding S.J."/>
            <person name="Wang X.J."/>
            <person name="Zhu J.G."/>
            <person name="Ruan X.D."/>
            <person name="Zhao L."/>
            <person name="Wei J.T."/>
            <person name="Ye R.Z."/>
            <person name="Que T.C."/>
            <person name="Du C.H."/>
            <person name="Zhou Y.H."/>
            <person name="Cheng J.X."/>
            <person name="Dai P.F."/>
            <person name="Guo W.B."/>
            <person name="Han X.H."/>
            <person name="Huang E.J."/>
            <person name="Li L.F."/>
            <person name="Wei W."/>
            <person name="Gao Y.C."/>
            <person name="Liu J.Z."/>
            <person name="Shao H.Z."/>
            <person name="Wang X."/>
            <person name="Wang C.C."/>
            <person name="Yang T.C."/>
            <person name="Huo Q.B."/>
            <person name="Li W."/>
            <person name="Chen H.Y."/>
            <person name="Chen S.E."/>
            <person name="Zhou L.G."/>
            <person name="Ni X.B."/>
            <person name="Tian J.H."/>
            <person name="Sheng Y."/>
            <person name="Liu T."/>
            <person name="Pan Y.S."/>
            <person name="Xia L.Y."/>
            <person name="Li J."/>
            <person name="Zhao F."/>
            <person name="Cao W.C."/>
        </authorList>
    </citation>
    <scope>NUCLEOTIDE SEQUENCE [LARGE SCALE GENOMIC DNA]</scope>
    <source>
        <strain evidence="1">Iper-2018</strain>
    </source>
</reference>
<evidence type="ECO:0000313" key="1">
    <source>
        <dbReference type="EMBL" id="KAG0444084.1"/>
    </source>
</evidence>
<keyword evidence="2" id="KW-1185">Reference proteome</keyword>
<accession>A0AC60QWJ6</accession>
<dbReference type="EMBL" id="JABSTQ010002498">
    <property type="protein sequence ID" value="KAG0444084.1"/>
    <property type="molecule type" value="Genomic_DNA"/>
</dbReference>
<name>A0AC60QWJ6_IXOPE</name>
<proteinExistence type="predicted"/>
<gene>
    <name evidence="1" type="ORF">HPB47_014192</name>
</gene>
<comment type="caution">
    <text evidence="1">The sequence shown here is derived from an EMBL/GenBank/DDBJ whole genome shotgun (WGS) entry which is preliminary data.</text>
</comment>
<dbReference type="Proteomes" id="UP000805193">
    <property type="component" value="Unassembled WGS sequence"/>
</dbReference>
<organism evidence="1 2">
    <name type="scientific">Ixodes persulcatus</name>
    <name type="common">Taiga tick</name>
    <dbReference type="NCBI Taxonomy" id="34615"/>
    <lineage>
        <taxon>Eukaryota</taxon>
        <taxon>Metazoa</taxon>
        <taxon>Ecdysozoa</taxon>
        <taxon>Arthropoda</taxon>
        <taxon>Chelicerata</taxon>
        <taxon>Arachnida</taxon>
        <taxon>Acari</taxon>
        <taxon>Parasitiformes</taxon>
        <taxon>Ixodida</taxon>
        <taxon>Ixodoidea</taxon>
        <taxon>Ixodidae</taxon>
        <taxon>Ixodinae</taxon>
        <taxon>Ixodes</taxon>
    </lineage>
</organism>